<keyword evidence="1" id="KW-0812">Transmembrane</keyword>
<reference evidence="2 3" key="1">
    <citation type="submission" date="2019-04" db="EMBL/GenBank/DDBJ databases">
        <title>Bacillus caeni sp. nov., a bacterium isolated from mangrove sediment.</title>
        <authorList>
            <person name="Huang H."/>
            <person name="Mo K."/>
            <person name="Hu Y."/>
        </authorList>
    </citation>
    <scope>NUCLEOTIDE SEQUENCE [LARGE SCALE GENOMIC DNA]</scope>
    <source>
        <strain evidence="2 3">HB172195</strain>
    </source>
</reference>
<evidence type="ECO:0000256" key="1">
    <source>
        <dbReference type="SAM" id="Phobius"/>
    </source>
</evidence>
<gene>
    <name evidence="2" type="ORF">FCL54_00695</name>
</gene>
<evidence type="ECO:0000313" key="3">
    <source>
        <dbReference type="Proteomes" id="UP000308230"/>
    </source>
</evidence>
<protein>
    <submittedName>
        <fullName evidence="2">Uncharacterized protein</fullName>
    </submittedName>
</protein>
<dbReference type="EMBL" id="SWLG01000001">
    <property type="protein sequence ID" value="TLS38866.1"/>
    <property type="molecule type" value="Genomic_DNA"/>
</dbReference>
<keyword evidence="3" id="KW-1185">Reference proteome</keyword>
<keyword evidence="1" id="KW-0472">Membrane</keyword>
<dbReference type="AlphaFoldDB" id="A0A5R9F977"/>
<comment type="caution">
    <text evidence="2">The sequence shown here is derived from an EMBL/GenBank/DDBJ whole genome shotgun (WGS) entry which is preliminary data.</text>
</comment>
<dbReference type="Proteomes" id="UP000308230">
    <property type="component" value="Unassembled WGS sequence"/>
</dbReference>
<feature type="transmembrane region" description="Helical" evidence="1">
    <location>
        <begin position="7"/>
        <end position="26"/>
    </location>
</feature>
<dbReference type="RefSeq" id="WP_138122132.1">
    <property type="nucleotide sequence ID" value="NZ_SWLG01000001.1"/>
</dbReference>
<keyword evidence="1" id="KW-1133">Transmembrane helix</keyword>
<accession>A0A5R9F977</accession>
<organism evidence="2 3">
    <name type="scientific">Exobacillus caeni</name>
    <dbReference type="NCBI Taxonomy" id="2574798"/>
    <lineage>
        <taxon>Bacteria</taxon>
        <taxon>Bacillati</taxon>
        <taxon>Bacillota</taxon>
        <taxon>Bacilli</taxon>
        <taxon>Bacillales</taxon>
        <taxon>Guptibacillaceae</taxon>
        <taxon>Exobacillus</taxon>
    </lineage>
</organism>
<proteinExistence type="predicted"/>
<sequence>MTKTKKHWYGIFGSLALFAFGLYRVFVMGRELETVPYVIAFIFAITGFIGALVNGLLLFKHISREHTQ</sequence>
<feature type="transmembrane region" description="Helical" evidence="1">
    <location>
        <begin position="38"/>
        <end position="59"/>
    </location>
</feature>
<evidence type="ECO:0000313" key="2">
    <source>
        <dbReference type="EMBL" id="TLS38866.1"/>
    </source>
</evidence>
<name>A0A5R9F977_9BACL</name>